<dbReference type="InterPro" id="IPR054765">
    <property type="entry name" value="SLBB_dom"/>
</dbReference>
<dbReference type="AlphaFoldDB" id="A0A1H4IZ97"/>
<dbReference type="InterPro" id="IPR003715">
    <property type="entry name" value="Poly_export_N"/>
</dbReference>
<feature type="domain" description="SLBB" evidence="18">
    <location>
        <begin position="232"/>
        <end position="311"/>
    </location>
</feature>
<evidence type="ECO:0000256" key="9">
    <source>
        <dbReference type="ARBA" id="ARBA00023065"/>
    </source>
</evidence>
<dbReference type="PANTHER" id="PTHR33619">
    <property type="entry name" value="POLYSACCHARIDE EXPORT PROTEIN GFCE-RELATED"/>
    <property type="match status" value="1"/>
</dbReference>
<evidence type="ECO:0000256" key="1">
    <source>
        <dbReference type="ARBA" id="ARBA00004571"/>
    </source>
</evidence>
<evidence type="ECO:0000256" key="2">
    <source>
        <dbReference type="ARBA" id="ARBA00009450"/>
    </source>
</evidence>
<protein>
    <submittedName>
        <fullName evidence="19">Protein involved in polysaccharide export, contains SLBB domain of the beta-grasp fold</fullName>
    </submittedName>
</protein>
<keyword evidence="6" id="KW-0812">Transmembrane</keyword>
<evidence type="ECO:0000256" key="11">
    <source>
        <dbReference type="ARBA" id="ARBA00023136"/>
    </source>
</evidence>
<dbReference type="EMBL" id="FNSD01000001">
    <property type="protein sequence ID" value="SEB39370.1"/>
    <property type="molecule type" value="Genomic_DNA"/>
</dbReference>
<keyword evidence="10" id="KW-0626">Porin</keyword>
<evidence type="ECO:0000313" key="20">
    <source>
        <dbReference type="Proteomes" id="UP000182409"/>
    </source>
</evidence>
<dbReference type="RefSeq" id="WP_074651966.1">
    <property type="nucleotide sequence ID" value="NZ_FNSD01000001.1"/>
</dbReference>
<feature type="domain" description="Soluble ligand binding" evidence="17">
    <location>
        <begin position="148"/>
        <end position="183"/>
    </location>
</feature>
<evidence type="ECO:0000256" key="6">
    <source>
        <dbReference type="ARBA" id="ARBA00022692"/>
    </source>
</evidence>
<evidence type="ECO:0000259" key="17">
    <source>
        <dbReference type="Pfam" id="PF10531"/>
    </source>
</evidence>
<keyword evidence="13" id="KW-0998">Cell outer membrane</keyword>
<keyword evidence="5" id="KW-0762">Sugar transport</keyword>
<evidence type="ECO:0000256" key="13">
    <source>
        <dbReference type="ARBA" id="ARBA00023237"/>
    </source>
</evidence>
<sequence length="339" mass="35921">MAKLPSSRRKLACATAVVAAVSFSFPLQSQNMQNGMVNAGIIESSSPGTKNSSVGRSGMTVSPEDFEKLKLAPGYLLQMEIYDTPEMSREMRIDAQGNVTVPLLGSIHLADKTLAEAESMLSKELVQQKILIGPQVTLNVIEFTGKNISVLGEVRSPGRVQLLGPKPLADVLALAAGETDVAGNDIEIQHPAEEGGTTTRHVDYVRGKESNVLQTTVIEPGDTVIVHKSGIVYVLGAVNRPGGYLMVDGGSLNVTQAVSLAGGTTLQAGTRWATVVRPKGDSYTQIRVPLNKMQKGNAEQVLLQRNDVLYVPLSGWKVAVSNGSSVLSAATSASIYRAP</sequence>
<evidence type="ECO:0000256" key="10">
    <source>
        <dbReference type="ARBA" id="ARBA00023114"/>
    </source>
</evidence>
<dbReference type="Gene3D" id="3.10.560.10">
    <property type="entry name" value="Outer membrane lipoprotein wza domain like"/>
    <property type="match status" value="1"/>
</dbReference>
<dbReference type="GO" id="GO:0046930">
    <property type="term" value="C:pore complex"/>
    <property type="evidence" value="ECO:0007669"/>
    <property type="project" value="UniProtKB-KW"/>
</dbReference>
<dbReference type="GO" id="GO:0009279">
    <property type="term" value="C:cell outer membrane"/>
    <property type="evidence" value="ECO:0007669"/>
    <property type="project" value="UniProtKB-SubCell"/>
</dbReference>
<keyword evidence="8" id="KW-0625">Polysaccharide transport</keyword>
<evidence type="ECO:0000256" key="15">
    <source>
        <dbReference type="SAM" id="SignalP"/>
    </source>
</evidence>
<reference evidence="19 20" key="1">
    <citation type="submission" date="2016-10" db="EMBL/GenBank/DDBJ databases">
        <authorList>
            <person name="de Groot N.N."/>
        </authorList>
    </citation>
    <scope>NUCLEOTIDE SEQUENCE [LARGE SCALE GENOMIC DNA]</scope>
    <source>
        <strain evidence="19 20">AB35.6</strain>
    </source>
</reference>
<organism evidence="19 20">
    <name type="scientific">Terriglobus roseus</name>
    <dbReference type="NCBI Taxonomy" id="392734"/>
    <lineage>
        <taxon>Bacteria</taxon>
        <taxon>Pseudomonadati</taxon>
        <taxon>Acidobacteriota</taxon>
        <taxon>Terriglobia</taxon>
        <taxon>Terriglobales</taxon>
        <taxon>Acidobacteriaceae</taxon>
        <taxon>Terriglobus</taxon>
    </lineage>
</organism>
<evidence type="ECO:0000256" key="3">
    <source>
        <dbReference type="ARBA" id="ARBA00022448"/>
    </source>
</evidence>
<dbReference type="GO" id="GO:0015159">
    <property type="term" value="F:polysaccharide transmembrane transporter activity"/>
    <property type="evidence" value="ECO:0007669"/>
    <property type="project" value="InterPro"/>
</dbReference>
<keyword evidence="7 15" id="KW-0732">Signal</keyword>
<dbReference type="GO" id="GO:0015288">
    <property type="term" value="F:porin activity"/>
    <property type="evidence" value="ECO:0007669"/>
    <property type="project" value="UniProtKB-KW"/>
</dbReference>
<feature type="signal peptide" evidence="15">
    <location>
        <begin position="1"/>
        <end position="29"/>
    </location>
</feature>
<gene>
    <name evidence="19" type="ORF">SAMN05443244_0230</name>
</gene>
<dbReference type="Pfam" id="PF02563">
    <property type="entry name" value="Poly_export"/>
    <property type="match status" value="1"/>
</dbReference>
<dbReference type="InterPro" id="IPR049712">
    <property type="entry name" value="Poly_export"/>
</dbReference>
<feature type="domain" description="Polysaccharide export protein N-terminal" evidence="16">
    <location>
        <begin position="68"/>
        <end position="140"/>
    </location>
</feature>
<comment type="similarity">
    <text evidence="2">Belongs to the BexD/CtrA/VexA family.</text>
</comment>
<evidence type="ECO:0000256" key="7">
    <source>
        <dbReference type="ARBA" id="ARBA00022729"/>
    </source>
</evidence>
<evidence type="ECO:0000259" key="18">
    <source>
        <dbReference type="Pfam" id="PF22461"/>
    </source>
</evidence>
<dbReference type="GO" id="GO:0006811">
    <property type="term" value="P:monoatomic ion transport"/>
    <property type="evidence" value="ECO:0007669"/>
    <property type="project" value="UniProtKB-KW"/>
</dbReference>
<evidence type="ECO:0000256" key="8">
    <source>
        <dbReference type="ARBA" id="ARBA00023047"/>
    </source>
</evidence>
<accession>A0A1H4IZ97</accession>
<evidence type="ECO:0000259" key="16">
    <source>
        <dbReference type="Pfam" id="PF02563"/>
    </source>
</evidence>
<dbReference type="PANTHER" id="PTHR33619:SF3">
    <property type="entry name" value="POLYSACCHARIDE EXPORT PROTEIN GFCE-RELATED"/>
    <property type="match status" value="1"/>
</dbReference>
<evidence type="ECO:0000256" key="4">
    <source>
        <dbReference type="ARBA" id="ARBA00022452"/>
    </source>
</evidence>
<keyword evidence="12" id="KW-0564">Palmitate</keyword>
<comment type="subcellular location">
    <subcellularLocation>
        <location evidence="1">Cell outer membrane</location>
        <topology evidence="1">Multi-pass membrane protein</topology>
    </subcellularLocation>
</comment>
<evidence type="ECO:0000313" key="19">
    <source>
        <dbReference type="EMBL" id="SEB39370.1"/>
    </source>
</evidence>
<dbReference type="Proteomes" id="UP000182409">
    <property type="component" value="Unassembled WGS sequence"/>
</dbReference>
<dbReference type="Pfam" id="PF22461">
    <property type="entry name" value="SLBB_2"/>
    <property type="match status" value="1"/>
</dbReference>
<dbReference type="InterPro" id="IPR019554">
    <property type="entry name" value="Soluble_ligand-bd"/>
</dbReference>
<name>A0A1H4IZ97_9BACT</name>
<evidence type="ECO:0000256" key="12">
    <source>
        <dbReference type="ARBA" id="ARBA00023139"/>
    </source>
</evidence>
<feature type="chain" id="PRO_5010263630" evidence="15">
    <location>
        <begin position="30"/>
        <end position="339"/>
    </location>
</feature>
<evidence type="ECO:0000256" key="14">
    <source>
        <dbReference type="ARBA" id="ARBA00023288"/>
    </source>
</evidence>
<keyword evidence="3" id="KW-0813">Transport</keyword>
<keyword evidence="11" id="KW-0472">Membrane</keyword>
<keyword evidence="14" id="KW-0449">Lipoprotein</keyword>
<keyword evidence="4" id="KW-1134">Transmembrane beta strand</keyword>
<dbReference type="Pfam" id="PF10531">
    <property type="entry name" value="SLBB"/>
    <property type="match status" value="1"/>
</dbReference>
<evidence type="ECO:0000256" key="5">
    <source>
        <dbReference type="ARBA" id="ARBA00022597"/>
    </source>
</evidence>
<proteinExistence type="inferred from homology"/>
<keyword evidence="9" id="KW-0406">Ion transport</keyword>
<dbReference type="OrthoDB" id="9815244at2"/>
<dbReference type="Gene3D" id="3.30.1950.10">
    <property type="entry name" value="wza like domain"/>
    <property type="match status" value="1"/>
</dbReference>